<evidence type="ECO:0000313" key="3">
    <source>
        <dbReference type="Proteomes" id="UP000785679"/>
    </source>
</evidence>
<protein>
    <submittedName>
        <fullName evidence="2">Uncharacterized protein</fullName>
    </submittedName>
</protein>
<dbReference type="AlphaFoldDB" id="A0A8J8T9R8"/>
<feature type="compositionally biased region" description="Low complexity" evidence="1">
    <location>
        <begin position="481"/>
        <end position="503"/>
    </location>
</feature>
<organism evidence="2 3">
    <name type="scientific">Halteria grandinella</name>
    <dbReference type="NCBI Taxonomy" id="5974"/>
    <lineage>
        <taxon>Eukaryota</taxon>
        <taxon>Sar</taxon>
        <taxon>Alveolata</taxon>
        <taxon>Ciliophora</taxon>
        <taxon>Intramacronucleata</taxon>
        <taxon>Spirotrichea</taxon>
        <taxon>Stichotrichia</taxon>
        <taxon>Sporadotrichida</taxon>
        <taxon>Halteriidae</taxon>
        <taxon>Halteria</taxon>
    </lineage>
</organism>
<evidence type="ECO:0000256" key="1">
    <source>
        <dbReference type="SAM" id="MobiDB-lite"/>
    </source>
</evidence>
<feature type="region of interest" description="Disordered" evidence="1">
    <location>
        <begin position="481"/>
        <end position="504"/>
    </location>
</feature>
<name>A0A8J8T9R8_HALGN</name>
<accession>A0A8J8T9R8</accession>
<gene>
    <name evidence="2" type="ORF">FGO68_gene2503</name>
</gene>
<dbReference type="EMBL" id="RRYP01000754">
    <property type="protein sequence ID" value="TNV86900.1"/>
    <property type="molecule type" value="Genomic_DNA"/>
</dbReference>
<dbReference type="Proteomes" id="UP000785679">
    <property type="component" value="Unassembled WGS sequence"/>
</dbReference>
<comment type="caution">
    <text evidence="2">The sequence shown here is derived from an EMBL/GenBank/DDBJ whole genome shotgun (WGS) entry which is preliminary data.</text>
</comment>
<proteinExistence type="predicted"/>
<feature type="region of interest" description="Disordered" evidence="1">
    <location>
        <begin position="608"/>
        <end position="628"/>
    </location>
</feature>
<reference evidence="2" key="1">
    <citation type="submission" date="2019-06" db="EMBL/GenBank/DDBJ databases">
        <authorList>
            <person name="Zheng W."/>
        </authorList>
    </citation>
    <scope>NUCLEOTIDE SEQUENCE</scope>
    <source>
        <strain evidence="2">QDHG01</strain>
    </source>
</reference>
<keyword evidence="3" id="KW-1185">Reference proteome</keyword>
<evidence type="ECO:0000313" key="2">
    <source>
        <dbReference type="EMBL" id="TNV86900.1"/>
    </source>
</evidence>
<sequence length="628" mass="71584">MLSKILREKVKVLKLEIIELRMKIMEEHVQFKRLLLLQDSLTKHMVCSQQDLLLELILQLAESLSSLKEAPPGDLQRLLLSLEQKLSTFLSNTFNLKPATQTSSFTKTEVSLNRLLHEAFVKLNQERPKVELDLVSKLLSEQQLPQKSIDPYHFRTLSEIEDYVYKHLNKAQQNERDVSEKELMGVTESLNSNQNNLSGRIKLLIKMDQAIYGKDSEGSMESISMEGFKRGGFNLGSMLNDQGDGLLIVNDNDDSVIKVDEGLVEFLLDNNNQILDSLDSEERKKKIKKIEFSQSIKKAGEPRRAGQELVFTHQKLDALVLEGSLKGTNFNLDKAKELLKKVVIRKNADTSSSALSYDLPQSTLSTARDVTSIKSTIDKRFNEKSVAKIIEQLSIQSSRVLQDTALTLAGVHMTQQEQGKPQSIVKIRPKIKRRVQILAQEEQNPQTSIEQTFRPRLQLSHVQSCQNLRYPQIQVSPYQLPLPQSSSLSHRNHYSSQQSHNQSVDYQSHILSHRPISSLQNLLYLPTLQTPQTHREERKTPVVTYSQFKKNPSLLENRMKRSKSQAQGVTQYSAYGQLMARSRNPQIYQSGEKRVNKSMHVKEQSVEGIVKSKGKKKGKVGVNRSNFY</sequence>